<dbReference type="InterPro" id="IPR009057">
    <property type="entry name" value="Homeodomain-like_sf"/>
</dbReference>
<dbReference type="InterPro" id="IPR002514">
    <property type="entry name" value="Transposase_8"/>
</dbReference>
<keyword evidence="3" id="KW-0614">Plasmid</keyword>
<name>A0AAJ6FXX5_PRORE</name>
<dbReference type="InterPro" id="IPR025948">
    <property type="entry name" value="HTH-like_dom"/>
</dbReference>
<dbReference type="AlphaFoldDB" id="A0AAJ6FXX5"/>
<dbReference type="NCBIfam" id="NF033516">
    <property type="entry name" value="transpos_IS3"/>
    <property type="match status" value="1"/>
</dbReference>
<reference evidence="3" key="1">
    <citation type="submission" date="2023-04" db="EMBL/GenBank/DDBJ databases">
        <title>Co-integrate Col3M blaNDM-1-harbouring plasmids in clinical Providencia rettgeri isolates from Argentina.</title>
        <authorList>
            <person name="de Belder D."/>
            <person name="Martino F."/>
            <person name="Tijet N."/>
            <person name="Melano R.G."/>
            <person name="Faccone D."/>
            <person name="de Mendieta J.M."/>
            <person name="Rapoport M."/>
            <person name="Albornoz E."/>
            <person name="Petroni A."/>
            <person name="Tuduri E."/>
            <person name="Derdoy L."/>
            <person name="Cogut S."/>
            <person name="Errecalde L."/>
            <person name="Pasteran F."/>
            <person name="Corso A."/>
            <person name="Gomez S.A."/>
        </authorList>
    </citation>
    <scope>NUCLEOTIDE SEQUENCE</scope>
    <source>
        <strain evidence="3">PreM15628</strain>
        <plasmid evidence="3">p15628A_320</plasmid>
    </source>
</reference>
<dbReference type="GO" id="GO:0004803">
    <property type="term" value="F:transposase activity"/>
    <property type="evidence" value="ECO:0007669"/>
    <property type="project" value="InterPro"/>
</dbReference>
<proteinExistence type="inferred from homology"/>
<dbReference type="InterPro" id="IPR036397">
    <property type="entry name" value="RNaseH_sf"/>
</dbReference>
<feature type="domain" description="Integrase catalytic" evidence="2">
    <location>
        <begin position="195"/>
        <end position="358"/>
    </location>
</feature>
<dbReference type="Pfam" id="PF13276">
    <property type="entry name" value="HTH_21"/>
    <property type="match status" value="1"/>
</dbReference>
<comment type="similarity">
    <text evidence="1">Belongs to the transposase 8 family.</text>
</comment>
<gene>
    <name evidence="3" type="ORF">KOF27_20340</name>
</gene>
<evidence type="ECO:0000313" key="4">
    <source>
        <dbReference type="Proteomes" id="UP000682358"/>
    </source>
</evidence>
<dbReference type="Proteomes" id="UP000682358">
    <property type="component" value="Plasmid p15628A_320"/>
</dbReference>
<evidence type="ECO:0000256" key="1">
    <source>
        <dbReference type="ARBA" id="ARBA00009964"/>
    </source>
</evidence>
<dbReference type="Gene3D" id="1.10.10.60">
    <property type="entry name" value="Homeodomain-like"/>
    <property type="match status" value="1"/>
</dbReference>
<accession>A0AAJ6FXX5</accession>
<geneLocation type="plasmid" evidence="3 4">
    <name>p15628A_320</name>
</geneLocation>
<dbReference type="EMBL" id="CP123373">
    <property type="protein sequence ID" value="WHT95868.1"/>
    <property type="molecule type" value="Genomic_DNA"/>
</dbReference>
<dbReference type="PANTHER" id="PTHR47515:SF2">
    <property type="entry name" value="INTEGRASE CORE DOMAIN PROTEIN"/>
    <property type="match status" value="1"/>
</dbReference>
<protein>
    <submittedName>
        <fullName evidence="3">IS3 family transposase</fullName>
    </submittedName>
</protein>
<dbReference type="InterPro" id="IPR012337">
    <property type="entry name" value="RNaseH-like_sf"/>
</dbReference>
<dbReference type="GO" id="GO:0006313">
    <property type="term" value="P:DNA transposition"/>
    <property type="evidence" value="ECO:0007669"/>
    <property type="project" value="InterPro"/>
</dbReference>
<evidence type="ECO:0000313" key="3">
    <source>
        <dbReference type="EMBL" id="WHT95868.1"/>
    </source>
</evidence>
<dbReference type="InterPro" id="IPR001584">
    <property type="entry name" value="Integrase_cat-core"/>
</dbReference>
<dbReference type="SUPFAM" id="SSF53098">
    <property type="entry name" value="Ribonuclease H-like"/>
    <property type="match status" value="1"/>
</dbReference>
<dbReference type="Gene3D" id="3.30.420.10">
    <property type="entry name" value="Ribonuclease H-like superfamily/Ribonuclease H"/>
    <property type="match status" value="1"/>
</dbReference>
<dbReference type="Pfam" id="PF01527">
    <property type="entry name" value="HTH_Tnp_1"/>
    <property type="match status" value="1"/>
</dbReference>
<dbReference type="PROSITE" id="PS50994">
    <property type="entry name" value="INTEGRASE"/>
    <property type="match status" value="1"/>
</dbReference>
<dbReference type="SUPFAM" id="SSF46689">
    <property type="entry name" value="Homeodomain-like"/>
    <property type="match status" value="1"/>
</dbReference>
<organism evidence="3 4">
    <name type="scientific">Providencia rettgeri</name>
    <dbReference type="NCBI Taxonomy" id="587"/>
    <lineage>
        <taxon>Bacteria</taxon>
        <taxon>Pseudomonadati</taxon>
        <taxon>Pseudomonadota</taxon>
        <taxon>Gammaproteobacteria</taxon>
        <taxon>Enterobacterales</taxon>
        <taxon>Morganellaceae</taxon>
        <taxon>Providencia</taxon>
    </lineage>
</organism>
<sequence length="358" mass="42431">MSKRMTESQIVAILKEAEAGMPVKDICRKYGISNSTFYKWREKYGGMEASDVRRLKELEEENRRRKQMYAELSLKSQMQEDIIKKPLAPVAERKVWAHELQVQYNASVVKCCHVVGISRTAYYYEPKLTDDDEIIDALNALIDKHYRWGFPKCFKRLRKLGHSWNHKRVYRVYKELKLNLRRKGKKRLPNRNPEPLAAPNALGKSWSMDFMSDSLHNKVRFRTFNVIDDFNREVLGIDIATSMPSLRVIRYLDQLAEWHGYPEKIRVDNGSEFTSEVFVNWAKAHDIMIDYIKPGCPYQNAYIERFNRTYRDDVLNCYIFNNLNEVKQITEDWIELYNNERPHDSLNDMTPFEYRSAA</sequence>
<evidence type="ECO:0000259" key="2">
    <source>
        <dbReference type="PROSITE" id="PS50994"/>
    </source>
</evidence>
<dbReference type="PANTHER" id="PTHR47515">
    <property type="entry name" value="LOW CALCIUM RESPONSE LOCUS PROTEIN T"/>
    <property type="match status" value="1"/>
</dbReference>
<dbReference type="GO" id="GO:0003677">
    <property type="term" value="F:DNA binding"/>
    <property type="evidence" value="ECO:0007669"/>
    <property type="project" value="InterPro"/>
</dbReference>
<dbReference type="GO" id="GO:0015074">
    <property type="term" value="P:DNA integration"/>
    <property type="evidence" value="ECO:0007669"/>
    <property type="project" value="InterPro"/>
</dbReference>
<dbReference type="Pfam" id="PF13683">
    <property type="entry name" value="rve_3"/>
    <property type="match status" value="1"/>
</dbReference>
<dbReference type="InterPro" id="IPR048020">
    <property type="entry name" value="Transpos_IS3"/>
</dbReference>